<dbReference type="AlphaFoldDB" id="A0A6J6NGW6"/>
<dbReference type="Pfam" id="PF00561">
    <property type="entry name" value="Abhydrolase_1"/>
    <property type="match status" value="1"/>
</dbReference>
<evidence type="ECO:0000313" key="2">
    <source>
        <dbReference type="EMBL" id="CAB4683845.1"/>
    </source>
</evidence>
<dbReference type="InterPro" id="IPR000073">
    <property type="entry name" value="AB_hydrolase_1"/>
</dbReference>
<protein>
    <submittedName>
        <fullName evidence="2">Unannotated protein</fullName>
    </submittedName>
</protein>
<dbReference type="InterPro" id="IPR029058">
    <property type="entry name" value="AB_hydrolase_fold"/>
</dbReference>
<gene>
    <name evidence="2" type="ORF">UFOPK2310_01407</name>
</gene>
<reference evidence="2" key="1">
    <citation type="submission" date="2020-05" db="EMBL/GenBank/DDBJ databases">
        <authorList>
            <person name="Chiriac C."/>
            <person name="Salcher M."/>
            <person name="Ghai R."/>
            <person name="Kavagutti S V."/>
        </authorList>
    </citation>
    <scope>NUCLEOTIDE SEQUENCE</scope>
</reference>
<evidence type="ECO:0000259" key="1">
    <source>
        <dbReference type="Pfam" id="PF00561"/>
    </source>
</evidence>
<dbReference type="PANTHER" id="PTHR12277">
    <property type="entry name" value="ALPHA/BETA HYDROLASE DOMAIN-CONTAINING PROTEIN"/>
    <property type="match status" value="1"/>
</dbReference>
<proteinExistence type="predicted"/>
<sequence length="269" mass="28817">MIADQQTTLLAADGVRISASHVAASDDTAACAFVVAHGFTGGWRQERVQRVVIQLREFGGVVALDMRGHGRSGGTSTLGMDEVLDVAAAVSWARDLGYQRVVSVGFSMGGSVVVREAALHRESSANVDAVVSVSGTAFWHYRGTPVMRLVHRIVESKSGRAAMRARGVRIGSAPWPTPEPISPVEAAARLGKIPLLVVHGTIDRYFPVEHAHALYRAAMAGGSTQSEEWIIDGFAHAESAIALQTIDEIGQWAVKHCQGEHHQLRVDSL</sequence>
<dbReference type="Gene3D" id="3.40.50.1820">
    <property type="entry name" value="alpha/beta hydrolase"/>
    <property type="match status" value="1"/>
</dbReference>
<organism evidence="2">
    <name type="scientific">freshwater metagenome</name>
    <dbReference type="NCBI Taxonomy" id="449393"/>
    <lineage>
        <taxon>unclassified sequences</taxon>
        <taxon>metagenomes</taxon>
        <taxon>ecological metagenomes</taxon>
    </lineage>
</organism>
<name>A0A6J6NGW6_9ZZZZ</name>
<dbReference type="EMBL" id="CAEZWW010000210">
    <property type="protein sequence ID" value="CAB4683845.1"/>
    <property type="molecule type" value="Genomic_DNA"/>
</dbReference>
<dbReference type="SUPFAM" id="SSF53474">
    <property type="entry name" value="alpha/beta-Hydrolases"/>
    <property type="match status" value="1"/>
</dbReference>
<feature type="domain" description="AB hydrolase-1" evidence="1">
    <location>
        <begin position="33"/>
        <end position="135"/>
    </location>
</feature>
<accession>A0A6J6NGW6</accession>